<evidence type="ECO:0000256" key="3">
    <source>
        <dbReference type="ARBA" id="ARBA00022989"/>
    </source>
</evidence>
<feature type="transmembrane region" description="Helical" evidence="5">
    <location>
        <begin position="33"/>
        <end position="54"/>
    </location>
</feature>
<dbReference type="GO" id="GO:0016020">
    <property type="term" value="C:membrane"/>
    <property type="evidence" value="ECO:0007669"/>
    <property type="project" value="UniProtKB-SubCell"/>
</dbReference>
<evidence type="ECO:0000313" key="7">
    <source>
        <dbReference type="EMBL" id="VVZ94945.1"/>
    </source>
</evidence>
<evidence type="ECO:0000256" key="2">
    <source>
        <dbReference type="ARBA" id="ARBA00022692"/>
    </source>
</evidence>
<dbReference type="Gene3D" id="6.10.280.80">
    <property type="entry name" value="NCX, peripheral helical region"/>
    <property type="match status" value="1"/>
</dbReference>
<dbReference type="AlphaFoldDB" id="A0A5K1I0H8"/>
<comment type="subcellular location">
    <subcellularLocation>
        <location evidence="1">Membrane</location>
        <topology evidence="1">Multi-pass membrane protein</topology>
    </subcellularLocation>
</comment>
<keyword evidence="4 5" id="KW-0472">Membrane</keyword>
<dbReference type="RefSeq" id="WP_151442695.1">
    <property type="nucleotide sequence ID" value="NZ_CABVOU010000027.1"/>
</dbReference>
<evidence type="ECO:0000256" key="4">
    <source>
        <dbReference type="ARBA" id="ARBA00023136"/>
    </source>
</evidence>
<protein>
    <submittedName>
        <fullName evidence="7">Putative calcium/sodium:proton antiporter</fullName>
    </submittedName>
</protein>
<keyword evidence="3 5" id="KW-1133">Transmembrane helix</keyword>
<evidence type="ECO:0000256" key="5">
    <source>
        <dbReference type="SAM" id="Phobius"/>
    </source>
</evidence>
<dbReference type="Pfam" id="PF01699">
    <property type="entry name" value="Na_Ca_ex"/>
    <property type="match status" value="1"/>
</dbReference>
<dbReference type="Proteomes" id="UP000326725">
    <property type="component" value="Unassembled WGS sequence"/>
</dbReference>
<dbReference type="GO" id="GO:0055085">
    <property type="term" value="P:transmembrane transport"/>
    <property type="evidence" value="ECO:0007669"/>
    <property type="project" value="InterPro"/>
</dbReference>
<evidence type="ECO:0000259" key="6">
    <source>
        <dbReference type="Pfam" id="PF01699"/>
    </source>
</evidence>
<proteinExistence type="predicted"/>
<accession>A0A5K1I0H8</accession>
<dbReference type="EMBL" id="CABVOU010000027">
    <property type="protein sequence ID" value="VVZ94945.1"/>
    <property type="molecule type" value="Genomic_DNA"/>
</dbReference>
<evidence type="ECO:0000313" key="8">
    <source>
        <dbReference type="Proteomes" id="UP000326725"/>
    </source>
</evidence>
<dbReference type="InterPro" id="IPR004837">
    <property type="entry name" value="NaCa_Exmemb"/>
</dbReference>
<organism evidence="7 8">
    <name type="scientific">Halomonas lysinitropha</name>
    <dbReference type="NCBI Taxonomy" id="2607506"/>
    <lineage>
        <taxon>Bacteria</taxon>
        <taxon>Pseudomonadati</taxon>
        <taxon>Pseudomonadota</taxon>
        <taxon>Gammaproteobacteria</taxon>
        <taxon>Oceanospirillales</taxon>
        <taxon>Halomonadaceae</taxon>
        <taxon>Halomonas</taxon>
    </lineage>
</organism>
<feature type="domain" description="Sodium/calcium exchanger membrane region" evidence="6">
    <location>
        <begin position="3"/>
        <end position="55"/>
    </location>
</feature>
<keyword evidence="2 5" id="KW-0812">Transmembrane</keyword>
<keyword evidence="8" id="KW-1185">Reference proteome</keyword>
<gene>
    <name evidence="7" type="ORF">HALO32_01009</name>
</gene>
<sequence length="73" mass="7606">MTIAAFVVGLVLLIVGAEGLVRGASRLAARLGISSLIVGLTVVTFGTSAPELAVSQNRRRSLAVPWSCLTIER</sequence>
<evidence type="ECO:0000256" key="1">
    <source>
        <dbReference type="ARBA" id="ARBA00004141"/>
    </source>
</evidence>
<name>A0A5K1I0H8_9GAMM</name>
<reference evidence="7 8" key="1">
    <citation type="submission" date="2019-09" db="EMBL/GenBank/DDBJ databases">
        <authorList>
            <person name="Criscuolo A."/>
        </authorList>
    </citation>
    <scope>NUCLEOTIDE SEQUENCE [LARGE SCALE GENOMIC DNA]</scope>
    <source>
        <strain evidence="8">3(2)</strain>
    </source>
</reference>